<keyword evidence="3" id="KW-1185">Reference proteome</keyword>
<evidence type="ECO:0000313" key="2">
    <source>
        <dbReference type="EMBL" id="MCL2894358.1"/>
    </source>
</evidence>
<proteinExistence type="predicted"/>
<keyword evidence="1" id="KW-0479">Metal-binding</keyword>
<reference evidence="2 3" key="1">
    <citation type="submission" date="2022-02" db="EMBL/GenBank/DDBJ databases">
        <title>Description of Brenneria tiliae sp. nov. isolated from symptomatic Tilia x moltkei and Tilia x europaea trees in the UK.</title>
        <authorList>
            <person name="Kile H."/>
        </authorList>
    </citation>
    <scope>NUCLEOTIDE SEQUENCE [LARGE SCALE GENOMIC DNA]</scope>
    <source>
        <strain evidence="2 3">MC1SB4.1</strain>
    </source>
</reference>
<dbReference type="Pfam" id="PF13242">
    <property type="entry name" value="Hydrolase_like"/>
    <property type="match status" value="1"/>
</dbReference>
<comment type="caution">
    <text evidence="2">The sequence shown here is derived from an EMBL/GenBank/DDBJ whole genome shotgun (WGS) entry which is preliminary data.</text>
</comment>
<sequence length="53" mass="5891">MLHVGDTEPDIEYANNLNIPCAYMTYGFGKPASELILKPDYILDGFDEILGVI</sequence>
<gene>
    <name evidence="2" type="ORF">MFP26_16900</name>
</gene>
<evidence type="ECO:0000313" key="3">
    <source>
        <dbReference type="Proteomes" id="UP001203069"/>
    </source>
</evidence>
<dbReference type="InterPro" id="IPR036412">
    <property type="entry name" value="HAD-like_sf"/>
</dbReference>
<dbReference type="EMBL" id="JAKPBZ010000114">
    <property type="protein sequence ID" value="MCL2894358.1"/>
    <property type="molecule type" value="Genomic_DNA"/>
</dbReference>
<dbReference type="InterPro" id="IPR023214">
    <property type="entry name" value="HAD_sf"/>
</dbReference>
<evidence type="ECO:0000256" key="1">
    <source>
        <dbReference type="ARBA" id="ARBA00022723"/>
    </source>
</evidence>
<dbReference type="SUPFAM" id="SSF56784">
    <property type="entry name" value="HAD-like"/>
    <property type="match status" value="1"/>
</dbReference>
<dbReference type="Proteomes" id="UP001203069">
    <property type="component" value="Unassembled WGS sequence"/>
</dbReference>
<accession>A0ABT0MYI7</accession>
<name>A0ABT0MYI7_9GAMM</name>
<protein>
    <submittedName>
        <fullName evidence="2">HAD hydrolase-like protein</fullName>
    </submittedName>
</protein>
<organism evidence="2 3">
    <name type="scientific">Brenneria tiliae</name>
    <dbReference type="NCBI Taxonomy" id="2914984"/>
    <lineage>
        <taxon>Bacteria</taxon>
        <taxon>Pseudomonadati</taxon>
        <taxon>Pseudomonadota</taxon>
        <taxon>Gammaproteobacteria</taxon>
        <taxon>Enterobacterales</taxon>
        <taxon>Pectobacteriaceae</taxon>
        <taxon>Brenneria</taxon>
    </lineage>
</organism>
<dbReference type="Gene3D" id="3.40.50.1000">
    <property type="entry name" value="HAD superfamily/HAD-like"/>
    <property type="match status" value="1"/>
</dbReference>